<organism evidence="2 3">
    <name type="scientific">Lentinus brumalis</name>
    <dbReference type="NCBI Taxonomy" id="2498619"/>
    <lineage>
        <taxon>Eukaryota</taxon>
        <taxon>Fungi</taxon>
        <taxon>Dikarya</taxon>
        <taxon>Basidiomycota</taxon>
        <taxon>Agaricomycotina</taxon>
        <taxon>Agaricomycetes</taxon>
        <taxon>Polyporales</taxon>
        <taxon>Polyporaceae</taxon>
        <taxon>Lentinus</taxon>
    </lineage>
</organism>
<evidence type="ECO:0000313" key="3">
    <source>
        <dbReference type="Proteomes" id="UP000256964"/>
    </source>
</evidence>
<dbReference type="EMBL" id="KZ857393">
    <property type="protein sequence ID" value="RDX51642.1"/>
    <property type="molecule type" value="Genomic_DNA"/>
</dbReference>
<feature type="region of interest" description="Disordered" evidence="1">
    <location>
        <begin position="22"/>
        <end position="83"/>
    </location>
</feature>
<evidence type="ECO:0000313" key="2">
    <source>
        <dbReference type="EMBL" id="RDX51642.1"/>
    </source>
</evidence>
<reference evidence="2 3" key="1">
    <citation type="journal article" date="2018" name="Biotechnol. Biofuels">
        <title>Integrative visual omics of the white-rot fungus Polyporus brumalis exposes the biotechnological potential of its oxidative enzymes for delignifying raw plant biomass.</title>
        <authorList>
            <person name="Miyauchi S."/>
            <person name="Rancon A."/>
            <person name="Drula E."/>
            <person name="Hage H."/>
            <person name="Chaduli D."/>
            <person name="Favel A."/>
            <person name="Grisel S."/>
            <person name="Henrissat B."/>
            <person name="Herpoel-Gimbert I."/>
            <person name="Ruiz-Duenas F.J."/>
            <person name="Chevret D."/>
            <person name="Hainaut M."/>
            <person name="Lin J."/>
            <person name="Wang M."/>
            <person name="Pangilinan J."/>
            <person name="Lipzen A."/>
            <person name="Lesage-Meessen L."/>
            <person name="Navarro D."/>
            <person name="Riley R."/>
            <person name="Grigoriev I.V."/>
            <person name="Zhou S."/>
            <person name="Raouche S."/>
            <person name="Rosso M.N."/>
        </authorList>
    </citation>
    <scope>NUCLEOTIDE SEQUENCE [LARGE SCALE GENOMIC DNA]</scope>
    <source>
        <strain evidence="2 3">BRFM 1820</strain>
    </source>
</reference>
<sequence>MYMRLRTLTILLRVPVDLYRGLLRPPTSSRSSASTSASTSSSRCVASRTATSNGPLSPHLRPQYQQSRGSVGGPGTRRSHWPLSRAAKLGWPSSRPFPKMLLSTL</sequence>
<feature type="compositionally biased region" description="Low complexity" evidence="1">
    <location>
        <begin position="27"/>
        <end position="52"/>
    </location>
</feature>
<proteinExistence type="predicted"/>
<dbReference type="Proteomes" id="UP000256964">
    <property type="component" value="Unassembled WGS sequence"/>
</dbReference>
<keyword evidence="3" id="KW-1185">Reference proteome</keyword>
<evidence type="ECO:0000256" key="1">
    <source>
        <dbReference type="SAM" id="MobiDB-lite"/>
    </source>
</evidence>
<gene>
    <name evidence="2" type="ORF">OH76DRAFT_260992</name>
</gene>
<accession>A0A371DGJ4</accession>
<dbReference type="AlphaFoldDB" id="A0A371DGJ4"/>
<name>A0A371DGJ4_9APHY</name>
<protein>
    <submittedName>
        <fullName evidence="2">Uncharacterized protein</fullName>
    </submittedName>
</protein>